<reference evidence="2 3" key="1">
    <citation type="submission" date="2019-03" db="EMBL/GenBank/DDBJ databases">
        <authorList>
            <person name="Li J."/>
        </authorList>
    </citation>
    <scope>NUCLEOTIDE SEQUENCE [LARGE SCALE GENOMIC DNA]</scope>
    <source>
        <strain evidence="2 3">3058</strain>
    </source>
</reference>
<name>A0A4Z1BMK4_9RHOB</name>
<evidence type="ECO:0000313" key="2">
    <source>
        <dbReference type="EMBL" id="TGN62460.1"/>
    </source>
</evidence>
<organism evidence="2 3">
    <name type="scientific">Paracoccus liaowanqingii</name>
    <dbReference type="NCBI Taxonomy" id="2560053"/>
    <lineage>
        <taxon>Bacteria</taxon>
        <taxon>Pseudomonadati</taxon>
        <taxon>Pseudomonadota</taxon>
        <taxon>Alphaproteobacteria</taxon>
        <taxon>Rhodobacterales</taxon>
        <taxon>Paracoccaceae</taxon>
        <taxon>Paracoccus</taxon>
    </lineage>
</organism>
<dbReference type="AlphaFoldDB" id="A0A4Z1BMK4"/>
<feature type="domain" description="DnaA N-terminal" evidence="1">
    <location>
        <begin position="4"/>
        <end position="64"/>
    </location>
</feature>
<dbReference type="InterPro" id="IPR038454">
    <property type="entry name" value="DnaA_N_sf"/>
</dbReference>
<comment type="caution">
    <text evidence="2">The sequence shown here is derived from an EMBL/GenBank/DDBJ whole genome shotgun (WGS) entry which is preliminary data.</text>
</comment>
<dbReference type="RefSeq" id="WP_276606131.1">
    <property type="nucleotide sequence ID" value="NZ_SRPG01000044.1"/>
</dbReference>
<accession>A0A4Z1BMK4</accession>
<dbReference type="Pfam" id="PF11638">
    <property type="entry name" value="DnaA_N"/>
    <property type="match status" value="1"/>
</dbReference>
<dbReference type="EMBL" id="SRPG01000044">
    <property type="protein sequence ID" value="TGN62460.1"/>
    <property type="molecule type" value="Genomic_DNA"/>
</dbReference>
<gene>
    <name evidence="2" type="ORF">E4L95_06705</name>
</gene>
<dbReference type="Proteomes" id="UP000297972">
    <property type="component" value="Unassembled WGS sequence"/>
</dbReference>
<protein>
    <submittedName>
        <fullName evidence="2">Chromosomal replication initiator protein DnaA</fullName>
    </submittedName>
</protein>
<evidence type="ECO:0000259" key="1">
    <source>
        <dbReference type="Pfam" id="PF11638"/>
    </source>
</evidence>
<dbReference type="Gene3D" id="3.30.300.180">
    <property type="match status" value="1"/>
</dbReference>
<dbReference type="InterPro" id="IPR024633">
    <property type="entry name" value="DnaA_N_dom"/>
</dbReference>
<keyword evidence="3" id="KW-1185">Reference proteome</keyword>
<feature type="non-terminal residue" evidence="2">
    <location>
        <position position="97"/>
    </location>
</feature>
<proteinExistence type="predicted"/>
<evidence type="ECO:0000313" key="3">
    <source>
        <dbReference type="Proteomes" id="UP000297972"/>
    </source>
</evidence>
<sequence length="97" mass="10688">MMDRIWGQACAELEQSVGPNNYNHWIKPLRLTAIDEGAARFVSPTRFISDWVNRHFAKDIMAVLTRNGAVVERLRFDVGSPAPRASAQAAAPVGQPA</sequence>